<dbReference type="Proteomes" id="UP000652761">
    <property type="component" value="Unassembled WGS sequence"/>
</dbReference>
<keyword evidence="1" id="KW-0812">Transmembrane</keyword>
<feature type="non-terminal residue" evidence="2">
    <location>
        <position position="1"/>
    </location>
</feature>
<proteinExistence type="predicted"/>
<feature type="transmembrane region" description="Helical" evidence="1">
    <location>
        <begin position="308"/>
        <end position="329"/>
    </location>
</feature>
<comment type="caution">
    <text evidence="2">The sequence shown here is derived from an EMBL/GenBank/DDBJ whole genome shotgun (WGS) entry which is preliminary data.</text>
</comment>
<keyword evidence="1" id="KW-0472">Membrane</keyword>
<gene>
    <name evidence="2" type="ORF">Taro_055439</name>
</gene>
<evidence type="ECO:0000313" key="2">
    <source>
        <dbReference type="EMBL" id="MQM22387.1"/>
    </source>
</evidence>
<accession>A0A843XU89</accession>
<protein>
    <submittedName>
        <fullName evidence="2">Uncharacterized protein</fullName>
    </submittedName>
</protein>
<sequence length="368" mass="39885">WPMGVHGKAAVRVAVTDWMGNDRLVGGVRGMLLGVRRESSFGDGFSMLGFGVIALRGFGLWLLQLLDADEVNEDLDGKVVTVMIFSGGRCCRLPTGVESVSACAHVVFDCVDMVTRGVHPQYGVPDVESVSVRTRVEFCRAPILFCITWTWSDASSRGLACGGSSPVRQDVESVSVLCVLLVVVSSRSPWNPFFTARSGVEGKTGRGPDVIESVCSCLCAIEPARFQFSQCAPEGAAHYDTSSCVLTECGSVGSLRVSWSLVTPCWLCLAAEAEDAPPPPQTRPGPQDVYSGFVLPLFFPWEVLGLDWIIFLVSIALWVALHYAFRLLVEVPEGCRVELSLWPDFVYPRGSDDVFCFPMSGVLSQAVV</sequence>
<keyword evidence="3" id="KW-1185">Reference proteome</keyword>
<dbReference type="AlphaFoldDB" id="A0A843XU89"/>
<dbReference type="EMBL" id="NMUH01012813">
    <property type="protein sequence ID" value="MQM22387.1"/>
    <property type="molecule type" value="Genomic_DNA"/>
</dbReference>
<organism evidence="2 3">
    <name type="scientific">Colocasia esculenta</name>
    <name type="common">Wild taro</name>
    <name type="synonym">Arum esculentum</name>
    <dbReference type="NCBI Taxonomy" id="4460"/>
    <lineage>
        <taxon>Eukaryota</taxon>
        <taxon>Viridiplantae</taxon>
        <taxon>Streptophyta</taxon>
        <taxon>Embryophyta</taxon>
        <taxon>Tracheophyta</taxon>
        <taxon>Spermatophyta</taxon>
        <taxon>Magnoliopsida</taxon>
        <taxon>Liliopsida</taxon>
        <taxon>Araceae</taxon>
        <taxon>Aroideae</taxon>
        <taxon>Colocasieae</taxon>
        <taxon>Colocasia</taxon>
    </lineage>
</organism>
<evidence type="ECO:0000313" key="3">
    <source>
        <dbReference type="Proteomes" id="UP000652761"/>
    </source>
</evidence>
<keyword evidence="1" id="KW-1133">Transmembrane helix</keyword>
<reference evidence="2" key="1">
    <citation type="submission" date="2017-07" db="EMBL/GenBank/DDBJ databases">
        <title>Taro Niue Genome Assembly and Annotation.</title>
        <authorList>
            <person name="Atibalentja N."/>
            <person name="Keating K."/>
            <person name="Fields C.J."/>
        </authorList>
    </citation>
    <scope>NUCLEOTIDE SEQUENCE</scope>
    <source>
        <strain evidence="2">Niue_2</strain>
        <tissue evidence="2">Leaf</tissue>
    </source>
</reference>
<name>A0A843XU89_COLES</name>
<evidence type="ECO:0000256" key="1">
    <source>
        <dbReference type="SAM" id="Phobius"/>
    </source>
</evidence>